<dbReference type="InterPro" id="IPR036045">
    <property type="entry name" value="Sec1-like_sf"/>
</dbReference>
<dbReference type="Pfam" id="PF00995">
    <property type="entry name" value="Sec1"/>
    <property type="match status" value="1"/>
</dbReference>
<proteinExistence type="inferred from homology"/>
<dbReference type="InterPro" id="IPR043155">
    <property type="entry name" value="VPS33_dom3b"/>
</dbReference>
<dbReference type="EMBL" id="JAPFFF010000005">
    <property type="protein sequence ID" value="KAK8888953.1"/>
    <property type="molecule type" value="Genomic_DNA"/>
</dbReference>
<evidence type="ECO:0000313" key="2">
    <source>
        <dbReference type="EMBL" id="KAK8888953.1"/>
    </source>
</evidence>
<evidence type="ECO:0000256" key="1">
    <source>
        <dbReference type="ARBA" id="ARBA00009884"/>
    </source>
</evidence>
<dbReference type="Proteomes" id="UP001470230">
    <property type="component" value="Unassembled WGS sequence"/>
</dbReference>
<dbReference type="InterPro" id="IPR027482">
    <property type="entry name" value="Sec1-like_dom2"/>
</dbReference>
<gene>
    <name evidence="2" type="ORF">M9Y10_033694</name>
</gene>
<dbReference type="SUPFAM" id="SSF56815">
    <property type="entry name" value="Sec1/munc18-like (SM) proteins"/>
    <property type="match status" value="1"/>
</dbReference>
<accession>A0ABR2KCU9</accession>
<organism evidence="2 3">
    <name type="scientific">Tritrichomonas musculus</name>
    <dbReference type="NCBI Taxonomy" id="1915356"/>
    <lineage>
        <taxon>Eukaryota</taxon>
        <taxon>Metamonada</taxon>
        <taxon>Parabasalia</taxon>
        <taxon>Tritrichomonadida</taxon>
        <taxon>Tritrichomonadidae</taxon>
        <taxon>Tritrichomonas</taxon>
    </lineage>
</organism>
<protein>
    <submittedName>
        <fullName evidence="2">Vacuolar protein-sorting-associated protein 33</fullName>
    </submittedName>
</protein>
<name>A0ABR2KCU9_9EUKA</name>
<dbReference type="Gene3D" id="3.40.50.1910">
    <property type="match status" value="2"/>
</dbReference>
<sequence length="588" mass="66726">MTTEIKETIYSIFQTIAGDDMKKLIKGIPEPRIISYSSKNFSFIRRAIPTSLITDLSSYFSKTLFFEELSPENGSEHTGSFCAFCLDDNEEVRRVLELLKLVTNCKLYIVLIPRVTTSCQEEIDRSGLDITTLELPLEIIPLEENMFLVPSPRCFSRCFIQNDINDIYTIARSLLKLQLFTGGVERTFYAGEMSQRVFTLLEQMKNQCGYSNFKDPQFDDIFIIDRTVDLVTPLASQFYYGGLLDDLFDYEYGYFKLPFGIEIQDQPDTTEVLFSDLNDDNFKVLRGMSVADTSQHFTDQLALIQKVLSDLQASLGTVEYGPIAKRAVKLKDEKPILELHQNLVNKILSQKNFMADIYNYEYSILIQNPLDLTIIKQLIGGGRIIEALRLLCFASLVSPDEISAKNVEDLQRRIIGYCGFEATSDLIGLEKSGLFSNDSSFFSKLNFKQTPKFKDLDSTLRLLVPSQSSFQDINKGYDGYVPIMHRIVQSALFGDWEKGYPVDKLLNKMKIPHEISGTVPQTDTGIQTRKVLVFVIGGITQTEISLFNEMGKTIFKNRYEFHVGSTEITNGRELIESVCPCVAAKSVK</sequence>
<dbReference type="Gene3D" id="1.25.40.850">
    <property type="match status" value="1"/>
</dbReference>
<keyword evidence="3" id="KW-1185">Reference proteome</keyword>
<dbReference type="PANTHER" id="PTHR11679">
    <property type="entry name" value="VESICLE PROTEIN SORTING-ASSOCIATED"/>
    <property type="match status" value="1"/>
</dbReference>
<comment type="similarity">
    <text evidence="1">Belongs to the STXBP/unc-18/SEC1 family.</text>
</comment>
<reference evidence="2 3" key="1">
    <citation type="submission" date="2024-04" db="EMBL/GenBank/DDBJ databases">
        <title>Tritrichomonas musculus Genome.</title>
        <authorList>
            <person name="Alves-Ferreira E."/>
            <person name="Grigg M."/>
            <person name="Lorenzi H."/>
            <person name="Galac M."/>
        </authorList>
    </citation>
    <scope>NUCLEOTIDE SEQUENCE [LARGE SCALE GENOMIC DNA]</scope>
    <source>
        <strain evidence="2 3">EAF2021</strain>
    </source>
</reference>
<dbReference type="InterPro" id="IPR001619">
    <property type="entry name" value="Sec1-like"/>
</dbReference>
<evidence type="ECO:0000313" key="3">
    <source>
        <dbReference type="Proteomes" id="UP001470230"/>
    </source>
</evidence>
<comment type="caution">
    <text evidence="2">The sequence shown here is derived from an EMBL/GenBank/DDBJ whole genome shotgun (WGS) entry which is preliminary data.</text>
</comment>